<evidence type="ECO:0000256" key="1">
    <source>
        <dbReference type="ARBA" id="ARBA00009437"/>
    </source>
</evidence>
<protein>
    <submittedName>
        <fullName evidence="6">DNA-binding transcriptional LysR family regulator</fullName>
    </submittedName>
</protein>
<dbReference type="Pfam" id="PF03466">
    <property type="entry name" value="LysR_substrate"/>
    <property type="match status" value="1"/>
</dbReference>
<dbReference type="Gene3D" id="3.40.190.10">
    <property type="entry name" value="Periplasmic binding protein-like II"/>
    <property type="match status" value="2"/>
</dbReference>
<dbReference type="GO" id="GO:0032993">
    <property type="term" value="C:protein-DNA complex"/>
    <property type="evidence" value="ECO:0007669"/>
    <property type="project" value="TreeGrafter"/>
</dbReference>
<dbReference type="SUPFAM" id="SSF46785">
    <property type="entry name" value="Winged helix' DNA-binding domain"/>
    <property type="match status" value="1"/>
</dbReference>
<name>A0A7W7RIR6_9ACTN</name>
<keyword evidence="3 6" id="KW-0238">DNA-binding</keyword>
<dbReference type="Pfam" id="PF00126">
    <property type="entry name" value="HTH_1"/>
    <property type="match status" value="1"/>
</dbReference>
<dbReference type="PROSITE" id="PS50931">
    <property type="entry name" value="HTH_LYSR"/>
    <property type="match status" value="1"/>
</dbReference>
<reference evidence="6 7" key="1">
    <citation type="submission" date="2020-08" db="EMBL/GenBank/DDBJ databases">
        <title>Sequencing the genomes of 1000 actinobacteria strains.</title>
        <authorList>
            <person name="Klenk H.-P."/>
        </authorList>
    </citation>
    <scope>NUCLEOTIDE SEQUENCE [LARGE SCALE GENOMIC DNA]</scope>
    <source>
        <strain evidence="6 7">DSM 102030</strain>
    </source>
</reference>
<evidence type="ECO:0000256" key="2">
    <source>
        <dbReference type="ARBA" id="ARBA00023015"/>
    </source>
</evidence>
<keyword evidence="4" id="KW-0804">Transcription</keyword>
<dbReference type="AlphaFoldDB" id="A0A7W7RIR6"/>
<keyword evidence="7" id="KW-1185">Reference proteome</keyword>
<dbReference type="InterPro" id="IPR036388">
    <property type="entry name" value="WH-like_DNA-bd_sf"/>
</dbReference>
<keyword evidence="2" id="KW-0805">Transcription regulation</keyword>
<dbReference type="InterPro" id="IPR036390">
    <property type="entry name" value="WH_DNA-bd_sf"/>
</dbReference>
<dbReference type="SUPFAM" id="SSF53850">
    <property type="entry name" value="Periplasmic binding protein-like II"/>
    <property type="match status" value="1"/>
</dbReference>
<dbReference type="RefSeq" id="WP_246437219.1">
    <property type="nucleotide sequence ID" value="NZ_JACHJT010000001.1"/>
</dbReference>
<gene>
    <name evidence="6" type="ORF">F4561_003560</name>
</gene>
<dbReference type="Gene3D" id="1.10.10.10">
    <property type="entry name" value="Winged helix-like DNA-binding domain superfamily/Winged helix DNA-binding domain"/>
    <property type="match status" value="1"/>
</dbReference>
<dbReference type="EMBL" id="JACHJT010000001">
    <property type="protein sequence ID" value="MBB4932740.1"/>
    <property type="molecule type" value="Genomic_DNA"/>
</dbReference>
<dbReference type="InterPro" id="IPR005119">
    <property type="entry name" value="LysR_subst-bd"/>
</dbReference>
<dbReference type="PANTHER" id="PTHR30346:SF0">
    <property type="entry name" value="HCA OPERON TRANSCRIPTIONAL ACTIVATOR HCAR"/>
    <property type="match status" value="1"/>
</dbReference>
<feature type="domain" description="HTH lysR-type" evidence="5">
    <location>
        <begin position="10"/>
        <end position="68"/>
    </location>
</feature>
<accession>A0A7W7RIR6</accession>
<comment type="caution">
    <text evidence="6">The sequence shown here is derived from an EMBL/GenBank/DDBJ whole genome shotgun (WGS) entry which is preliminary data.</text>
</comment>
<dbReference type="GO" id="GO:0003677">
    <property type="term" value="F:DNA binding"/>
    <property type="evidence" value="ECO:0007669"/>
    <property type="project" value="UniProtKB-KW"/>
</dbReference>
<comment type="similarity">
    <text evidence="1">Belongs to the LysR transcriptional regulatory family.</text>
</comment>
<evidence type="ECO:0000313" key="7">
    <source>
        <dbReference type="Proteomes" id="UP000523007"/>
    </source>
</evidence>
<evidence type="ECO:0000256" key="4">
    <source>
        <dbReference type="ARBA" id="ARBA00023163"/>
    </source>
</evidence>
<dbReference type="GO" id="GO:0003700">
    <property type="term" value="F:DNA-binding transcription factor activity"/>
    <property type="evidence" value="ECO:0007669"/>
    <property type="project" value="InterPro"/>
</dbReference>
<sequence length="312" mass="34271">MEKLITLPRVSLRQLAYFVAVADTGTLSGAAERMRVSQSAVSLALGDLERVLRVQLCVRRKAHGITLTPSGRNVLRQARELLHQADELEASASGAEGELSGVLVVGGYVTLAPTVLLPLMQGFGALHPGLAIDFAEGTQDTLEPRILSGELDLAVMYHMDLSPRTARTVLFTLRPHALLPADHPLVDRLSVSLHDLESEPMVLLDAPPSSHHTLALCERAGVVPLVRYRTSTLEMARALVGRGMGYCLLVTRPPNDRTYEGLRVVPKEIAEPAEEALVVLAWPREARLSRQAREFVRFCQDNLHLVRMPRPE</sequence>
<evidence type="ECO:0000259" key="5">
    <source>
        <dbReference type="PROSITE" id="PS50931"/>
    </source>
</evidence>
<dbReference type="Proteomes" id="UP000523007">
    <property type="component" value="Unassembled WGS sequence"/>
</dbReference>
<dbReference type="PANTHER" id="PTHR30346">
    <property type="entry name" value="TRANSCRIPTIONAL DUAL REGULATOR HCAR-RELATED"/>
    <property type="match status" value="1"/>
</dbReference>
<proteinExistence type="inferred from homology"/>
<organism evidence="6 7">
    <name type="scientific">Lipingzhangella halophila</name>
    <dbReference type="NCBI Taxonomy" id="1783352"/>
    <lineage>
        <taxon>Bacteria</taxon>
        <taxon>Bacillati</taxon>
        <taxon>Actinomycetota</taxon>
        <taxon>Actinomycetes</taxon>
        <taxon>Streptosporangiales</taxon>
        <taxon>Nocardiopsidaceae</taxon>
        <taxon>Lipingzhangella</taxon>
    </lineage>
</organism>
<dbReference type="InterPro" id="IPR000847">
    <property type="entry name" value="LysR_HTH_N"/>
</dbReference>
<evidence type="ECO:0000313" key="6">
    <source>
        <dbReference type="EMBL" id="MBB4932740.1"/>
    </source>
</evidence>
<evidence type="ECO:0000256" key="3">
    <source>
        <dbReference type="ARBA" id="ARBA00023125"/>
    </source>
</evidence>